<keyword evidence="2" id="KW-1185">Reference proteome</keyword>
<sequence>MAADAYPDPADLFPDVAAAGGLADVLRAAARARGLDLDVVGDEIAHAEVPTEAGGRAPLRVSAYTWERTWSMSGSGRGGGTKSRLLLTGATGDLGSIAVVAHAWQRGRSLAEIASLAPFVALTGHLEVPDGSVAQAIASQWAYLRAGAERSDWPEYRELIETAFARPELRALYAFTSHWTLRLQADDTLEQFDLVCLDAPHDGGPFTVRTRWSGALVGETATAAEAVAVAVAHLPAAQLVRFREAAAGDGS</sequence>
<protein>
    <submittedName>
        <fullName evidence="1">Uncharacterized protein</fullName>
    </submittedName>
</protein>
<evidence type="ECO:0000313" key="2">
    <source>
        <dbReference type="Proteomes" id="UP000604117"/>
    </source>
</evidence>
<name>A0ABQ4CZR0_9ACTN</name>
<dbReference type="RefSeq" id="WP_203717613.1">
    <property type="nucleotide sequence ID" value="NZ_BONE01000069.1"/>
</dbReference>
<comment type="caution">
    <text evidence="1">The sequence shown here is derived from an EMBL/GenBank/DDBJ whole genome shotgun (WGS) entry which is preliminary data.</text>
</comment>
<evidence type="ECO:0000313" key="1">
    <source>
        <dbReference type="EMBL" id="GIF76746.1"/>
    </source>
</evidence>
<reference evidence="1 2" key="1">
    <citation type="submission" date="2021-01" db="EMBL/GenBank/DDBJ databases">
        <title>Whole genome shotgun sequence of Asanoa siamensis NBRC 107932.</title>
        <authorList>
            <person name="Komaki H."/>
            <person name="Tamura T."/>
        </authorList>
    </citation>
    <scope>NUCLEOTIDE SEQUENCE [LARGE SCALE GENOMIC DNA]</scope>
    <source>
        <strain evidence="1 2">NBRC 107932</strain>
    </source>
</reference>
<gene>
    <name evidence="1" type="ORF">Asi02nite_62640</name>
</gene>
<dbReference type="Proteomes" id="UP000604117">
    <property type="component" value="Unassembled WGS sequence"/>
</dbReference>
<organism evidence="1 2">
    <name type="scientific">Asanoa siamensis</name>
    <dbReference type="NCBI Taxonomy" id="926357"/>
    <lineage>
        <taxon>Bacteria</taxon>
        <taxon>Bacillati</taxon>
        <taxon>Actinomycetota</taxon>
        <taxon>Actinomycetes</taxon>
        <taxon>Micromonosporales</taxon>
        <taxon>Micromonosporaceae</taxon>
        <taxon>Asanoa</taxon>
    </lineage>
</organism>
<dbReference type="Pfam" id="PF19692">
    <property type="entry name" value="DUF6193"/>
    <property type="match status" value="1"/>
</dbReference>
<dbReference type="InterPro" id="IPR045682">
    <property type="entry name" value="DUF6193"/>
</dbReference>
<dbReference type="EMBL" id="BONE01000069">
    <property type="protein sequence ID" value="GIF76746.1"/>
    <property type="molecule type" value="Genomic_DNA"/>
</dbReference>
<proteinExistence type="predicted"/>
<accession>A0ABQ4CZR0</accession>